<dbReference type="Gramene" id="scaffold_700306.1">
    <property type="protein sequence ID" value="scaffold_700306.1"/>
    <property type="gene ID" value="scaffold_700306.1"/>
</dbReference>
<dbReference type="EMBL" id="GL348719">
    <property type="protein sequence ID" value="EFH45231.1"/>
    <property type="molecule type" value="Genomic_DNA"/>
</dbReference>
<evidence type="ECO:0000256" key="1">
    <source>
        <dbReference type="ARBA" id="ARBA00012513"/>
    </source>
</evidence>
<dbReference type="InterPro" id="IPR011009">
    <property type="entry name" value="Kinase-like_dom_sf"/>
</dbReference>
<protein>
    <recommendedName>
        <fullName evidence="1">non-specific serine/threonine protein kinase</fullName>
        <ecNumber evidence="1">2.7.11.1</ecNumber>
    </recommendedName>
</protein>
<dbReference type="eggNOG" id="KOG2198">
    <property type="taxonomic scope" value="Eukaryota"/>
</dbReference>
<keyword evidence="9" id="KW-1133">Transmembrane helix</keyword>
<keyword evidence="9" id="KW-0812">Transmembrane</keyword>
<dbReference type="GO" id="GO:0004674">
    <property type="term" value="F:protein serine/threonine kinase activity"/>
    <property type="evidence" value="ECO:0007669"/>
    <property type="project" value="UniProtKB-KW"/>
</dbReference>
<dbReference type="HOGENOM" id="CLU_1206238_0_0_1"/>
<keyword evidence="5" id="KW-0418">Kinase</keyword>
<keyword evidence="6" id="KW-0067">ATP-binding</keyword>
<keyword evidence="11" id="KW-1185">Reference proteome</keyword>
<keyword evidence="2" id="KW-0723">Serine/threonine-protein kinase</keyword>
<evidence type="ECO:0000256" key="3">
    <source>
        <dbReference type="ARBA" id="ARBA00022679"/>
    </source>
</evidence>
<dbReference type="Gene3D" id="1.10.510.10">
    <property type="entry name" value="Transferase(Phosphotransferase) domain 1"/>
    <property type="match status" value="1"/>
</dbReference>
<evidence type="ECO:0000256" key="4">
    <source>
        <dbReference type="ARBA" id="ARBA00022741"/>
    </source>
</evidence>
<keyword evidence="4" id="KW-0547">Nucleotide-binding</keyword>
<keyword evidence="3" id="KW-0808">Transferase</keyword>
<dbReference type="STRING" id="81972.D7MA17"/>
<dbReference type="AlphaFoldDB" id="D7MA17"/>
<evidence type="ECO:0000256" key="8">
    <source>
        <dbReference type="ARBA" id="ARBA00048679"/>
    </source>
</evidence>
<proteinExistence type="predicted"/>
<name>D7MA17_ARALL</name>
<gene>
    <name evidence="10" type="ORF">ARALYDRAFT_912564</name>
</gene>
<dbReference type="PANTHER" id="PTHR22983">
    <property type="entry name" value="PROTEIN KINASE RELATED"/>
    <property type="match status" value="1"/>
</dbReference>
<accession>D7MA17</accession>
<evidence type="ECO:0000256" key="6">
    <source>
        <dbReference type="ARBA" id="ARBA00022840"/>
    </source>
</evidence>
<comment type="catalytic activity">
    <reaction evidence="7">
        <text>L-threonyl-[protein] + ATP = O-phospho-L-threonyl-[protein] + ADP + H(+)</text>
        <dbReference type="Rhea" id="RHEA:46608"/>
        <dbReference type="Rhea" id="RHEA-COMP:11060"/>
        <dbReference type="Rhea" id="RHEA-COMP:11605"/>
        <dbReference type="ChEBI" id="CHEBI:15378"/>
        <dbReference type="ChEBI" id="CHEBI:30013"/>
        <dbReference type="ChEBI" id="CHEBI:30616"/>
        <dbReference type="ChEBI" id="CHEBI:61977"/>
        <dbReference type="ChEBI" id="CHEBI:456216"/>
        <dbReference type="EC" id="2.7.11.1"/>
    </reaction>
</comment>
<evidence type="ECO:0000256" key="7">
    <source>
        <dbReference type="ARBA" id="ARBA00047899"/>
    </source>
</evidence>
<dbReference type="PANTHER" id="PTHR22983:SF6">
    <property type="entry name" value="SERINE_THREONINE-PROTEIN KINASE 36"/>
    <property type="match status" value="1"/>
</dbReference>
<evidence type="ECO:0000256" key="9">
    <source>
        <dbReference type="SAM" id="Phobius"/>
    </source>
</evidence>
<organism evidence="11">
    <name type="scientific">Arabidopsis lyrata subsp. lyrata</name>
    <name type="common">Lyre-leaved rock-cress</name>
    <dbReference type="NCBI Taxonomy" id="81972"/>
    <lineage>
        <taxon>Eukaryota</taxon>
        <taxon>Viridiplantae</taxon>
        <taxon>Streptophyta</taxon>
        <taxon>Embryophyta</taxon>
        <taxon>Tracheophyta</taxon>
        <taxon>Spermatophyta</taxon>
        <taxon>Magnoliopsida</taxon>
        <taxon>eudicotyledons</taxon>
        <taxon>Gunneridae</taxon>
        <taxon>Pentapetalae</taxon>
        <taxon>rosids</taxon>
        <taxon>malvids</taxon>
        <taxon>Brassicales</taxon>
        <taxon>Brassicaceae</taxon>
        <taxon>Camelineae</taxon>
        <taxon>Arabidopsis</taxon>
    </lineage>
</organism>
<evidence type="ECO:0000313" key="10">
    <source>
        <dbReference type="EMBL" id="EFH45231.1"/>
    </source>
</evidence>
<reference evidence="11" key="1">
    <citation type="journal article" date="2011" name="Nat. Genet.">
        <title>The Arabidopsis lyrata genome sequence and the basis of rapid genome size change.</title>
        <authorList>
            <person name="Hu T.T."/>
            <person name="Pattyn P."/>
            <person name="Bakker E.G."/>
            <person name="Cao J."/>
            <person name="Cheng J.-F."/>
            <person name="Clark R.M."/>
            <person name="Fahlgren N."/>
            <person name="Fawcett J.A."/>
            <person name="Grimwood J."/>
            <person name="Gundlach H."/>
            <person name="Haberer G."/>
            <person name="Hollister J.D."/>
            <person name="Ossowski S."/>
            <person name="Ottilar R.P."/>
            <person name="Salamov A.A."/>
            <person name="Schneeberger K."/>
            <person name="Spannagl M."/>
            <person name="Wang X."/>
            <person name="Yang L."/>
            <person name="Nasrallah M.E."/>
            <person name="Bergelson J."/>
            <person name="Carrington J.C."/>
            <person name="Gaut B.S."/>
            <person name="Schmutz J."/>
            <person name="Mayer K.F.X."/>
            <person name="Van de Peer Y."/>
            <person name="Grigoriev I.V."/>
            <person name="Nordborg M."/>
            <person name="Weigel D."/>
            <person name="Guo Y.-L."/>
        </authorList>
    </citation>
    <scope>NUCLEOTIDE SEQUENCE [LARGE SCALE GENOMIC DNA]</scope>
    <source>
        <strain evidence="11">cv. MN47</strain>
    </source>
</reference>
<dbReference type="GO" id="GO:0005524">
    <property type="term" value="F:ATP binding"/>
    <property type="evidence" value="ECO:0007669"/>
    <property type="project" value="UniProtKB-KW"/>
</dbReference>
<evidence type="ECO:0000313" key="11">
    <source>
        <dbReference type="Proteomes" id="UP000008694"/>
    </source>
</evidence>
<evidence type="ECO:0000256" key="2">
    <source>
        <dbReference type="ARBA" id="ARBA00022527"/>
    </source>
</evidence>
<evidence type="ECO:0000256" key="5">
    <source>
        <dbReference type="ARBA" id="ARBA00022777"/>
    </source>
</evidence>
<comment type="catalytic activity">
    <reaction evidence="8">
        <text>L-seryl-[protein] + ATP = O-phospho-L-seryl-[protein] + ADP + H(+)</text>
        <dbReference type="Rhea" id="RHEA:17989"/>
        <dbReference type="Rhea" id="RHEA-COMP:9863"/>
        <dbReference type="Rhea" id="RHEA-COMP:11604"/>
        <dbReference type="ChEBI" id="CHEBI:15378"/>
        <dbReference type="ChEBI" id="CHEBI:29999"/>
        <dbReference type="ChEBI" id="CHEBI:30616"/>
        <dbReference type="ChEBI" id="CHEBI:83421"/>
        <dbReference type="ChEBI" id="CHEBI:456216"/>
        <dbReference type="EC" id="2.7.11.1"/>
    </reaction>
</comment>
<sequence>MKYLQAEAIESGELEATKPLPWYPKNLAWHSNFSRKEISKNQILERFHEFLKLETEVGNMTRQESVSMFLIFSLFLCYAHFTALDMVLINLLCYIRYELYVGQPPFYTNSVYALIRHIVKDPVKYPDEMSPYFKSFLKGLLNKEPRNRLTWPALREHPFVKESQEEVEAREIQTAVVDHKAAWMLKGNGGQQRNEKCDSVTLAENMSATKGLADVQSDMKSAVNVNSPPP</sequence>
<dbReference type="Proteomes" id="UP000008694">
    <property type="component" value="Unassembled WGS sequence"/>
</dbReference>
<dbReference type="eggNOG" id="KOG0597">
    <property type="taxonomic scope" value="Eukaryota"/>
</dbReference>
<dbReference type="GO" id="GO:0005737">
    <property type="term" value="C:cytoplasm"/>
    <property type="evidence" value="ECO:0007669"/>
    <property type="project" value="TreeGrafter"/>
</dbReference>
<feature type="transmembrane region" description="Helical" evidence="9">
    <location>
        <begin position="69"/>
        <end position="95"/>
    </location>
</feature>
<dbReference type="SUPFAM" id="SSF56112">
    <property type="entry name" value="Protein kinase-like (PK-like)"/>
    <property type="match status" value="1"/>
</dbReference>
<dbReference type="EC" id="2.7.11.1" evidence="1"/>
<keyword evidence="9" id="KW-0472">Membrane</keyword>